<dbReference type="Proteomes" id="UP000321353">
    <property type="component" value="Chromosome"/>
</dbReference>
<reference evidence="1 2" key="1">
    <citation type="submission" date="2019-02" db="EMBL/GenBank/DDBJ databases">
        <title>Planctomycetal bacteria perform biofilm scaping via a novel small molecule.</title>
        <authorList>
            <person name="Jeske O."/>
            <person name="Boedeker C."/>
            <person name="Wiegand S."/>
            <person name="Breitling P."/>
            <person name="Kallscheuer N."/>
            <person name="Jogler M."/>
            <person name="Rohde M."/>
            <person name="Petersen J."/>
            <person name="Medema M.H."/>
            <person name="Surup F."/>
            <person name="Jogler C."/>
        </authorList>
    </citation>
    <scope>NUCLEOTIDE SEQUENCE [LARGE SCALE GENOMIC DNA]</scope>
    <source>
        <strain evidence="1 2">Mal15</strain>
    </source>
</reference>
<keyword evidence="2" id="KW-1185">Reference proteome</keyword>
<evidence type="ECO:0000313" key="2">
    <source>
        <dbReference type="Proteomes" id="UP000321353"/>
    </source>
</evidence>
<protein>
    <submittedName>
        <fullName evidence="1">Uncharacterized protein</fullName>
    </submittedName>
</protein>
<proteinExistence type="predicted"/>
<evidence type="ECO:0000313" key="1">
    <source>
        <dbReference type="EMBL" id="QEF98852.1"/>
    </source>
</evidence>
<dbReference type="AlphaFoldDB" id="A0A5B9MCB3"/>
<name>A0A5B9MCB3_9BACT</name>
<dbReference type="EMBL" id="CP036264">
    <property type="protein sequence ID" value="QEF98852.1"/>
    <property type="molecule type" value="Genomic_DNA"/>
</dbReference>
<accession>A0A5B9MCB3</accession>
<sequence>MRLRRVSERRRWTATDAYQLITEILGDFLYRLEAYRMMLVSSSSISSDTVIVLAFALKPRWATISCVNS</sequence>
<gene>
    <name evidence="1" type="ORF">Mal15_29090</name>
</gene>
<organism evidence="1 2">
    <name type="scientific">Stieleria maiorica</name>
    <dbReference type="NCBI Taxonomy" id="2795974"/>
    <lineage>
        <taxon>Bacteria</taxon>
        <taxon>Pseudomonadati</taxon>
        <taxon>Planctomycetota</taxon>
        <taxon>Planctomycetia</taxon>
        <taxon>Pirellulales</taxon>
        <taxon>Pirellulaceae</taxon>
        <taxon>Stieleria</taxon>
    </lineage>
</organism>
<dbReference type="KEGG" id="smam:Mal15_29090"/>